<dbReference type="Proteomes" id="UP001058461">
    <property type="component" value="Chromosome"/>
</dbReference>
<reference evidence="5" key="1">
    <citation type="submission" date="2021-04" db="EMBL/GenBank/DDBJ databases">
        <title>Oceanospirillales bacteria with DddD are important DMSP degraders in coastal seawater.</title>
        <authorList>
            <person name="Liu J."/>
        </authorList>
    </citation>
    <scope>NUCLEOTIDE SEQUENCE</scope>
    <source>
        <strain evidence="5">D13-1</strain>
    </source>
</reference>
<protein>
    <submittedName>
        <fullName evidence="5">FAD-dependent oxidoreductase</fullName>
    </submittedName>
</protein>
<evidence type="ECO:0000259" key="4">
    <source>
        <dbReference type="Pfam" id="PF01494"/>
    </source>
</evidence>
<feature type="domain" description="FAD-binding" evidence="4">
    <location>
        <begin position="27"/>
        <end position="366"/>
    </location>
</feature>
<evidence type="ECO:0000313" key="5">
    <source>
        <dbReference type="EMBL" id="UTW13073.1"/>
    </source>
</evidence>
<evidence type="ECO:0000256" key="3">
    <source>
        <dbReference type="ARBA" id="ARBA00022827"/>
    </source>
</evidence>
<evidence type="ECO:0000256" key="1">
    <source>
        <dbReference type="ARBA" id="ARBA00001974"/>
    </source>
</evidence>
<keyword evidence="2" id="KW-0285">Flavoprotein</keyword>
<proteinExistence type="predicted"/>
<evidence type="ECO:0000313" key="6">
    <source>
        <dbReference type="Proteomes" id="UP001058461"/>
    </source>
</evidence>
<keyword evidence="6" id="KW-1185">Reference proteome</keyword>
<dbReference type="InterPro" id="IPR050641">
    <property type="entry name" value="RIFMO-like"/>
</dbReference>
<accession>A0ABY5HLA0</accession>
<gene>
    <name evidence="5" type="ORF">KDW95_05270</name>
</gene>
<dbReference type="PANTHER" id="PTHR43004:SF19">
    <property type="entry name" value="BINDING MONOOXYGENASE, PUTATIVE (JCVI)-RELATED"/>
    <property type="match status" value="1"/>
</dbReference>
<dbReference type="EMBL" id="CP073347">
    <property type="protein sequence ID" value="UTW13073.1"/>
    <property type="molecule type" value="Genomic_DNA"/>
</dbReference>
<dbReference type="PRINTS" id="PR00420">
    <property type="entry name" value="RNGMNOXGNASE"/>
</dbReference>
<dbReference type="InterPro" id="IPR036188">
    <property type="entry name" value="FAD/NAD-bd_sf"/>
</dbReference>
<name>A0ABY5HLA0_9GAMM</name>
<dbReference type="Pfam" id="PF01494">
    <property type="entry name" value="FAD_binding_3"/>
    <property type="match status" value="1"/>
</dbReference>
<dbReference type="PANTHER" id="PTHR43004">
    <property type="entry name" value="TRK SYSTEM POTASSIUM UPTAKE PROTEIN"/>
    <property type="match status" value="1"/>
</dbReference>
<dbReference type="NCBIfam" id="NF006002">
    <property type="entry name" value="PRK08132.1"/>
    <property type="match status" value="1"/>
</dbReference>
<sequence>MIKTYTFPRYPYVRSTDQDSDTPVRRPVVIGGAGPVGMALAIDLALHDIPVVVLDDNNTVSVGSRAVCYAKRLLEIMDRLGIGERMIQKGVGWNLGKVFFEQDQVYSFDMLPESHHRRPGFINLQQYYVEQYLVERIDELDGVDLRWKNRITALEQLDDGVLLSIETPDGVYRLEADYLVACDGANSDIRALCGLTSSGQVFQDRFLIADVLMDPKRFPPERWFWFNPPFHDGQSTLLHRQPDNVWRIDFDLGWEADPEEEKKPENIIPRVQAFLGEEVEFELEWASVYTFCCRRMDDFRHGRVLFAGDAAHQVSPFGARGANSGVQDTDNLAWKLALVLKDQAPATLLDTYTGERLLAADENIRNSTRSTDFITPKNEASRALRDAVLNLARDYPFARHLVNSGRLSLPSVYADSRLNTADADAEAFDSAMVPGAPSTDGPVQRNGEDDFLLSRLGNAFNLLWFIDDANLPSATELAVLAQLASQPVPVGTRLVSRQPCALELPDGVELLVDHLGILAERFDAAPGTFYLMRPDQHVCGRGRSFDPGRIQAMQRTATGH</sequence>
<dbReference type="InterPro" id="IPR002938">
    <property type="entry name" value="FAD-bd"/>
</dbReference>
<dbReference type="Gene3D" id="3.50.50.60">
    <property type="entry name" value="FAD/NAD(P)-binding domain"/>
    <property type="match status" value="1"/>
</dbReference>
<comment type="cofactor">
    <cofactor evidence="1">
        <name>FAD</name>
        <dbReference type="ChEBI" id="CHEBI:57692"/>
    </cofactor>
</comment>
<organism evidence="5 6">
    <name type="scientific">Marinobacterium rhizophilum</name>
    <dbReference type="NCBI Taxonomy" id="420402"/>
    <lineage>
        <taxon>Bacteria</taxon>
        <taxon>Pseudomonadati</taxon>
        <taxon>Pseudomonadota</taxon>
        <taxon>Gammaproteobacteria</taxon>
        <taxon>Oceanospirillales</taxon>
        <taxon>Oceanospirillaceae</taxon>
        <taxon>Marinobacterium</taxon>
    </lineage>
</organism>
<dbReference type="RefSeq" id="WP_255855237.1">
    <property type="nucleotide sequence ID" value="NZ_CP073347.1"/>
</dbReference>
<evidence type="ECO:0000256" key="2">
    <source>
        <dbReference type="ARBA" id="ARBA00022630"/>
    </source>
</evidence>
<dbReference type="Gene3D" id="3.30.70.2450">
    <property type="match status" value="1"/>
</dbReference>
<dbReference type="Gene3D" id="3.40.30.120">
    <property type="match status" value="1"/>
</dbReference>
<keyword evidence="3" id="KW-0274">FAD</keyword>
<dbReference type="SUPFAM" id="SSF51905">
    <property type="entry name" value="FAD/NAD(P)-binding domain"/>
    <property type="match status" value="1"/>
</dbReference>